<dbReference type="EMBL" id="JACVFC010000003">
    <property type="protein sequence ID" value="MBC9933197.1"/>
    <property type="molecule type" value="Genomic_DNA"/>
</dbReference>
<organism evidence="1 2">
    <name type="scientific">Chitinophaga qingshengii</name>
    <dbReference type="NCBI Taxonomy" id="1569794"/>
    <lineage>
        <taxon>Bacteria</taxon>
        <taxon>Pseudomonadati</taxon>
        <taxon>Bacteroidota</taxon>
        <taxon>Chitinophagia</taxon>
        <taxon>Chitinophagales</taxon>
        <taxon>Chitinophagaceae</taxon>
        <taxon>Chitinophaga</taxon>
    </lineage>
</organism>
<name>A0ABR7TRV5_9BACT</name>
<proteinExistence type="predicted"/>
<reference evidence="1 2" key="1">
    <citation type="submission" date="2020-09" db="EMBL/GenBank/DDBJ databases">
        <title>Genome sequences of type strains of Chitinophaga qingshengii and Chitinophaga varians.</title>
        <authorList>
            <person name="Kittiwongwattana C."/>
        </authorList>
    </citation>
    <scope>NUCLEOTIDE SEQUENCE [LARGE SCALE GENOMIC DNA]</scope>
    <source>
        <strain evidence="1 2">JCM 30026</strain>
    </source>
</reference>
<sequence length="357" mass="42113">MESVMELLMFRDQRGMGTKNTIVSSDKQLINKPVRGLFELYWKDMPLDAFITPELYREMAGDPITEDMLFLSEVLLDIFRYRKKKNLIDQRLKLFCFKQMILRQYFRDTTLLRRMLFFHPCAEDFIARFSLEESGFFYQGKPIDLPAQITAMFNQLSGYKALAGFPEAHLKIAQKLVLDLLQLMRTGIEEDTDLLPEVTRTDTLTTVFARPWTFLDLYSNQQRKFFQLLEKSLPFYVMKSWENDPGGQASLYYGSITDQNIEACFAHPVRRRRKHKYMAEFFIDMYVFYVLRDPEGVKAMLQEVTTQRLQQQILTILFSHPLYDVSAKLRLIQAGIDQQLPEGYWNDRLKRLAANRS</sequence>
<gene>
    <name evidence="1" type="ORF">ICL07_22600</name>
</gene>
<keyword evidence="2" id="KW-1185">Reference proteome</keyword>
<evidence type="ECO:0000313" key="2">
    <source>
        <dbReference type="Proteomes" id="UP000659124"/>
    </source>
</evidence>
<dbReference type="Proteomes" id="UP000659124">
    <property type="component" value="Unassembled WGS sequence"/>
</dbReference>
<protein>
    <submittedName>
        <fullName evidence="1">Uncharacterized protein</fullName>
    </submittedName>
</protein>
<accession>A0ABR7TRV5</accession>
<comment type="caution">
    <text evidence="1">The sequence shown here is derived from an EMBL/GenBank/DDBJ whole genome shotgun (WGS) entry which is preliminary data.</text>
</comment>
<evidence type="ECO:0000313" key="1">
    <source>
        <dbReference type="EMBL" id="MBC9933197.1"/>
    </source>
</evidence>
<dbReference type="RefSeq" id="WP_188090319.1">
    <property type="nucleotide sequence ID" value="NZ_JACVFC010000003.1"/>
</dbReference>